<protein>
    <submittedName>
        <fullName evidence="1">EPSX protein</fullName>
    </submittedName>
</protein>
<dbReference type="AlphaFoldDB" id="A0A9X6X2Q7"/>
<evidence type="ECO:0000313" key="2">
    <source>
        <dbReference type="Proteomes" id="UP000224413"/>
    </source>
</evidence>
<dbReference type="Proteomes" id="UP000224413">
    <property type="component" value="Unassembled WGS sequence"/>
</dbReference>
<evidence type="ECO:0000313" key="1">
    <source>
        <dbReference type="EMBL" id="PFK21270.1"/>
    </source>
</evidence>
<dbReference type="InterPro" id="IPR036514">
    <property type="entry name" value="SGNH_hydro_sf"/>
</dbReference>
<sequence>MNKKMILVIVTFVLFITSMVSGKLYWNKQAKNITGQTMETGTKQVKGTEGSRKTEEKVKNENVSLNEKYARKLPDSVKGKLKEAAKENRAVNLVIVGDQASSRESGTWTESFITSLDAAYGKGIWNVTVKDFKDESTEELLNKKRYKDIIKENPDVLLFEPPFITDNNKIGNGNSVKNTKDFVQLISDNKKDVVVLLQPPNPVYNAKNYPKAIESLKQFAEQSGYTYLDHWDAWPNATTKEILSYLQEDFGFPSKQGHEIWAQYITKYFIADK</sequence>
<comment type="caution">
    <text evidence="1">The sequence shown here is derived from an EMBL/GenBank/DDBJ whole genome shotgun (WGS) entry which is preliminary data.</text>
</comment>
<dbReference type="CDD" id="cd00229">
    <property type="entry name" value="SGNH_hydrolase"/>
    <property type="match status" value="1"/>
</dbReference>
<dbReference type="SUPFAM" id="SSF52266">
    <property type="entry name" value="SGNH hydrolase"/>
    <property type="match status" value="1"/>
</dbReference>
<dbReference type="EMBL" id="NUWJ01000074">
    <property type="protein sequence ID" value="PFK21270.1"/>
    <property type="molecule type" value="Genomic_DNA"/>
</dbReference>
<proteinExistence type="predicted"/>
<name>A0A9X6X2Q7_BACCE</name>
<accession>A0A9X6X2Q7</accession>
<organism evidence="1 2">
    <name type="scientific">Bacillus cereus</name>
    <dbReference type="NCBI Taxonomy" id="1396"/>
    <lineage>
        <taxon>Bacteria</taxon>
        <taxon>Bacillati</taxon>
        <taxon>Bacillota</taxon>
        <taxon>Bacilli</taxon>
        <taxon>Bacillales</taxon>
        <taxon>Bacillaceae</taxon>
        <taxon>Bacillus</taxon>
        <taxon>Bacillus cereus group</taxon>
    </lineage>
</organism>
<dbReference type="RefSeq" id="WP_098583149.1">
    <property type="nucleotide sequence ID" value="NZ_NUWJ01000074.1"/>
</dbReference>
<dbReference type="Gene3D" id="3.40.50.1110">
    <property type="entry name" value="SGNH hydrolase"/>
    <property type="match status" value="1"/>
</dbReference>
<gene>
    <name evidence="1" type="ORF">COI98_08970</name>
</gene>
<reference evidence="1 2" key="1">
    <citation type="submission" date="2017-09" db="EMBL/GenBank/DDBJ databases">
        <title>Large-scale bioinformatics analysis of Bacillus genomes uncovers conserved roles of natural products in bacterial physiology.</title>
        <authorList>
            <consortium name="Agbiome Team Llc"/>
            <person name="Bleich R.M."/>
            <person name="Grubbs K.J."/>
            <person name="Santa Maria K.C."/>
            <person name="Allen S.E."/>
            <person name="Farag S."/>
            <person name="Shank E.A."/>
            <person name="Bowers A."/>
        </authorList>
    </citation>
    <scope>NUCLEOTIDE SEQUENCE [LARGE SCALE GENOMIC DNA]</scope>
    <source>
        <strain evidence="1 2">AFS083741</strain>
    </source>
</reference>